<organism evidence="5 6">
    <name type="scientific">Bonamia ostreae</name>
    <dbReference type="NCBI Taxonomy" id="126728"/>
    <lineage>
        <taxon>Eukaryota</taxon>
        <taxon>Sar</taxon>
        <taxon>Rhizaria</taxon>
        <taxon>Endomyxa</taxon>
        <taxon>Ascetosporea</taxon>
        <taxon>Haplosporida</taxon>
        <taxon>Bonamia</taxon>
    </lineage>
</organism>
<dbReference type="InterPro" id="IPR003959">
    <property type="entry name" value="ATPase_AAA_core"/>
</dbReference>
<gene>
    <name evidence="5" type="primary">RPT5_2</name>
    <name evidence="5" type="ORF">MHBO_000322</name>
</gene>
<keyword evidence="1" id="KW-0547">Nucleotide-binding</keyword>
<dbReference type="Gene3D" id="3.40.50.300">
    <property type="entry name" value="P-loop containing nucleotide triphosphate hydrolases"/>
    <property type="match status" value="1"/>
</dbReference>
<dbReference type="GO" id="GO:0000502">
    <property type="term" value="C:proteasome complex"/>
    <property type="evidence" value="ECO:0007669"/>
    <property type="project" value="UniProtKB-KW"/>
</dbReference>
<sequence length="301" mass="33537">MANQILTLDKIPEAERTKLESLSALNNILGKDSSTIKSLVSMLRTNVHIMNQDISRFATAPKRLKHEHRELDRQIKENKDKLKINSQLPYIVSDVVELLDIDPFSEADGGDIGEDKPVRNKCAVIKTSARQTIFLPVIGTVPVNDLEPGERVGANKDSYLVLDKLPAEYDSRVKAFEMDEKPTEDYNDVGGLDKQIEELYEAVVLPITSLERFKKVGIRPPKGVLLHGPPGTGKTLLARACAAKTNACFLKISAPQLVQMYTGDGARIVRDVFKLASEKGNCIIFIGLKYSFLLDFLIFRK</sequence>
<proteinExistence type="predicted"/>
<dbReference type="InterPro" id="IPR050221">
    <property type="entry name" value="26S_Proteasome_ATPase"/>
</dbReference>
<protein>
    <submittedName>
        <fullName evidence="5">26S proteasome regulatory subunit 6A</fullName>
    </submittedName>
</protein>
<dbReference type="InterPro" id="IPR027417">
    <property type="entry name" value="P-loop_NTPase"/>
</dbReference>
<dbReference type="SUPFAM" id="SSF52540">
    <property type="entry name" value="P-loop containing nucleoside triphosphate hydrolases"/>
    <property type="match status" value="1"/>
</dbReference>
<comment type="caution">
    <text evidence="5">The sequence shown here is derived from an EMBL/GenBank/DDBJ whole genome shotgun (WGS) entry which is preliminary data.</text>
</comment>
<feature type="domain" description="ATPase AAA-type core" evidence="3">
    <location>
        <begin position="224"/>
        <end position="286"/>
    </location>
</feature>
<accession>A0ABV2AF98</accession>
<dbReference type="InterPro" id="IPR032501">
    <property type="entry name" value="Prot_ATP_ID_OB_2nd"/>
</dbReference>
<evidence type="ECO:0000259" key="3">
    <source>
        <dbReference type="Pfam" id="PF00004"/>
    </source>
</evidence>
<evidence type="ECO:0000313" key="5">
    <source>
        <dbReference type="EMBL" id="MES1918343.1"/>
    </source>
</evidence>
<feature type="domain" description="Proteasomal ATPase second OB" evidence="4">
    <location>
        <begin position="95"/>
        <end position="166"/>
    </location>
</feature>
<dbReference type="EMBL" id="JBDODL010000045">
    <property type="protein sequence ID" value="MES1918343.1"/>
    <property type="molecule type" value="Genomic_DNA"/>
</dbReference>
<reference evidence="5 6" key="1">
    <citation type="journal article" date="2024" name="BMC Biol.">
        <title>Comparative genomics of Ascetosporea gives new insight into the evolutionary basis for animal parasitism in Rhizaria.</title>
        <authorList>
            <person name="Hiltunen Thoren M."/>
            <person name="Onut-Brannstrom I."/>
            <person name="Alfjorden A."/>
            <person name="Peckova H."/>
            <person name="Swords F."/>
            <person name="Hooper C."/>
            <person name="Holzer A.S."/>
            <person name="Bass D."/>
            <person name="Burki F."/>
        </authorList>
    </citation>
    <scope>NUCLEOTIDE SEQUENCE [LARGE SCALE GENOMIC DNA]</scope>
    <source>
        <strain evidence="5">20-A016</strain>
    </source>
</reference>
<keyword evidence="6" id="KW-1185">Reference proteome</keyword>
<evidence type="ECO:0000256" key="2">
    <source>
        <dbReference type="ARBA" id="ARBA00022840"/>
    </source>
</evidence>
<evidence type="ECO:0000259" key="4">
    <source>
        <dbReference type="Pfam" id="PF16450"/>
    </source>
</evidence>
<dbReference type="Pfam" id="PF00004">
    <property type="entry name" value="AAA"/>
    <property type="match status" value="1"/>
</dbReference>
<name>A0ABV2AF98_9EUKA</name>
<evidence type="ECO:0000313" key="6">
    <source>
        <dbReference type="Proteomes" id="UP001439008"/>
    </source>
</evidence>
<dbReference type="Pfam" id="PF16450">
    <property type="entry name" value="Prot_ATP_ID_OB_C"/>
    <property type="match status" value="1"/>
</dbReference>
<dbReference type="Proteomes" id="UP001439008">
    <property type="component" value="Unassembled WGS sequence"/>
</dbReference>
<keyword evidence="2" id="KW-0067">ATP-binding</keyword>
<keyword evidence="5" id="KW-0647">Proteasome</keyword>
<dbReference type="Gene3D" id="2.40.50.140">
    <property type="entry name" value="Nucleic acid-binding proteins"/>
    <property type="match status" value="1"/>
</dbReference>
<evidence type="ECO:0000256" key="1">
    <source>
        <dbReference type="ARBA" id="ARBA00022741"/>
    </source>
</evidence>
<dbReference type="InterPro" id="IPR012340">
    <property type="entry name" value="NA-bd_OB-fold"/>
</dbReference>
<dbReference type="PANTHER" id="PTHR23073">
    <property type="entry name" value="26S PROTEASOME REGULATORY SUBUNIT"/>
    <property type="match status" value="1"/>
</dbReference>